<comment type="subcellular location">
    <subcellularLocation>
        <location evidence="1">Vacuole membrane</location>
        <topology evidence="1">Multi-pass membrane protein</topology>
    </subcellularLocation>
</comment>
<name>B9T3C2_RICCO</name>
<feature type="transmembrane region" description="Helical" evidence="10">
    <location>
        <begin position="403"/>
        <end position="422"/>
    </location>
</feature>
<comment type="catalytic activity">
    <reaction evidence="8">
        <text>Fe(2+)(in) = Fe(2+)(out)</text>
        <dbReference type="Rhea" id="RHEA:28486"/>
        <dbReference type="ChEBI" id="CHEBI:29033"/>
    </reaction>
    <physiologicalReaction direction="left-to-right" evidence="8">
        <dbReference type="Rhea" id="RHEA:28487"/>
    </physiologicalReaction>
</comment>
<keyword evidence="12" id="KW-1185">Reference proteome</keyword>
<keyword evidence="6 10" id="KW-1133">Transmembrane helix</keyword>
<organism evidence="11 12">
    <name type="scientific">Ricinus communis</name>
    <name type="common">Castor bean</name>
    <dbReference type="NCBI Taxonomy" id="3988"/>
    <lineage>
        <taxon>Eukaryota</taxon>
        <taxon>Viridiplantae</taxon>
        <taxon>Streptophyta</taxon>
        <taxon>Embryophyta</taxon>
        <taxon>Tracheophyta</taxon>
        <taxon>Spermatophyta</taxon>
        <taxon>Magnoliopsida</taxon>
        <taxon>eudicotyledons</taxon>
        <taxon>Gunneridae</taxon>
        <taxon>Pentapetalae</taxon>
        <taxon>rosids</taxon>
        <taxon>fabids</taxon>
        <taxon>Malpighiales</taxon>
        <taxon>Euphorbiaceae</taxon>
        <taxon>Acalyphoideae</taxon>
        <taxon>Acalypheae</taxon>
        <taxon>Ricinus</taxon>
    </lineage>
</organism>
<evidence type="ECO:0000256" key="8">
    <source>
        <dbReference type="ARBA" id="ARBA00044464"/>
    </source>
</evidence>
<evidence type="ECO:0000313" key="11">
    <source>
        <dbReference type="EMBL" id="EEF29643.1"/>
    </source>
</evidence>
<gene>
    <name evidence="11" type="ORF">RCOM_1750150</name>
</gene>
<dbReference type="GO" id="GO:0010168">
    <property type="term" value="C:ER body"/>
    <property type="evidence" value="ECO:0000318"/>
    <property type="project" value="GO_Central"/>
</dbReference>
<dbReference type="STRING" id="3988.B9T3C2"/>
<dbReference type="GO" id="GO:0005384">
    <property type="term" value="F:manganese ion transmembrane transporter activity"/>
    <property type="evidence" value="ECO:0000318"/>
    <property type="project" value="GO_Central"/>
</dbReference>
<feature type="compositionally biased region" description="Basic and acidic residues" evidence="9">
    <location>
        <begin position="53"/>
        <end position="71"/>
    </location>
</feature>
<evidence type="ECO:0000256" key="5">
    <source>
        <dbReference type="ARBA" id="ARBA00022692"/>
    </source>
</evidence>
<keyword evidence="4" id="KW-0926">Vacuole</keyword>
<dbReference type="EMBL" id="EQ974411">
    <property type="protein sequence ID" value="EEF29643.1"/>
    <property type="molecule type" value="Genomic_DNA"/>
</dbReference>
<dbReference type="AlphaFoldDB" id="B9T3C2"/>
<dbReference type="eggNOG" id="ENOG502QQ85">
    <property type="taxonomic scope" value="Eukaryota"/>
</dbReference>
<keyword evidence="3" id="KW-0406">Ion transport</keyword>
<proteinExistence type="inferred from homology"/>
<dbReference type="GO" id="GO:0005381">
    <property type="term" value="F:iron ion transmembrane transporter activity"/>
    <property type="evidence" value="ECO:0000318"/>
    <property type="project" value="GO_Central"/>
</dbReference>
<evidence type="ECO:0000256" key="10">
    <source>
        <dbReference type="SAM" id="Phobius"/>
    </source>
</evidence>
<dbReference type="GO" id="GO:0016020">
    <property type="term" value="C:membrane"/>
    <property type="evidence" value="ECO:0000318"/>
    <property type="project" value="GO_Central"/>
</dbReference>
<dbReference type="Pfam" id="PF01988">
    <property type="entry name" value="VIT1"/>
    <property type="match status" value="1"/>
</dbReference>
<keyword evidence="3" id="KW-0408">Iron</keyword>
<dbReference type="PANTHER" id="PTHR38937">
    <property type="entry name" value="MEMBRANE PROTEIN OF ER BODY-LIKE PROTEIN"/>
    <property type="match status" value="1"/>
</dbReference>
<sequence length="580" mass="62944">MEAVEQWIHKEVEELAEEVGLQGRRHRRHQSQTTTDSTMIETAPPNDVESSNSDDHGELESGIALDKDRGTSESIGEFSTSKDANLEISISENTILQAVSSLIPSNKLVDEQIENAAAAAAASSKERTGNGSTSLIKESRNDETELYLDKVYKKAVAHEFYCPNCKACIQKVIVRELESDSAPLLEQNDDTFKCSSCFSFLIPAAEPNLVQDPSRDYSYVGSIHDQTKLQPSKGVLPDENSHAPSMNVAASLAPAAVAAGVALTLGANQTEDIEKDNVAYPKPDSGKQEDEFDTGVSSVGAMGNVNTDYKHSQTAEHDGRLTIQPNDKKDVKDEESDKIAVDTALPPSTSILIPDPEDGQTIPSEPRDDKKWEIIKSIVYGGLIESVTSLGVVTSAASADATILNTMVLALANLVGGLFIMGHNLRELKNEQPESNSNQTNEPVDRYQELLGKRQNFFLHATVAILSFLVFGLVPPVVYGFSFRKSDNMDYKLAAVAAASLLCITILAICKAYVRRPPKNYIETVLHYAVVGLMASGVSYLAGELIKKLIEKLGLFNSEVAVTMPRSEMSSGRPAAWASY</sequence>
<protein>
    <recommendedName>
        <fullName evidence="13">Membrane protein of ER body-like protein</fullName>
    </recommendedName>
</protein>
<evidence type="ECO:0000256" key="4">
    <source>
        <dbReference type="ARBA" id="ARBA00022554"/>
    </source>
</evidence>
<feature type="compositionally biased region" description="Basic and acidic residues" evidence="9">
    <location>
        <begin position="308"/>
        <end position="340"/>
    </location>
</feature>
<keyword evidence="5 10" id="KW-0812">Transmembrane</keyword>
<keyword evidence="3" id="KW-0410">Iron transport</keyword>
<evidence type="ECO:0000256" key="1">
    <source>
        <dbReference type="ARBA" id="ARBA00004128"/>
    </source>
</evidence>
<comment type="similarity">
    <text evidence="2">Belongs to the CCC1 family.</text>
</comment>
<feature type="region of interest" description="Disordered" evidence="9">
    <location>
        <begin position="274"/>
        <end position="367"/>
    </location>
</feature>
<evidence type="ECO:0000256" key="3">
    <source>
        <dbReference type="ARBA" id="ARBA00022496"/>
    </source>
</evidence>
<evidence type="ECO:0000313" key="12">
    <source>
        <dbReference type="Proteomes" id="UP000008311"/>
    </source>
</evidence>
<evidence type="ECO:0000256" key="9">
    <source>
        <dbReference type="SAM" id="MobiDB-lite"/>
    </source>
</evidence>
<evidence type="ECO:0008006" key="13">
    <source>
        <dbReference type="Google" id="ProtNLM"/>
    </source>
</evidence>
<evidence type="ECO:0000256" key="6">
    <source>
        <dbReference type="ARBA" id="ARBA00022989"/>
    </source>
</evidence>
<reference evidence="12" key="1">
    <citation type="journal article" date="2010" name="Nat. Biotechnol.">
        <title>Draft genome sequence of the oilseed species Ricinus communis.</title>
        <authorList>
            <person name="Chan A.P."/>
            <person name="Crabtree J."/>
            <person name="Zhao Q."/>
            <person name="Lorenzi H."/>
            <person name="Orvis J."/>
            <person name="Puiu D."/>
            <person name="Melake-Berhan A."/>
            <person name="Jones K.M."/>
            <person name="Redman J."/>
            <person name="Chen G."/>
            <person name="Cahoon E.B."/>
            <person name="Gedil M."/>
            <person name="Stanke M."/>
            <person name="Haas B.J."/>
            <person name="Wortman J.R."/>
            <person name="Fraser-Liggett C.M."/>
            <person name="Ravel J."/>
            <person name="Rabinowicz P.D."/>
        </authorList>
    </citation>
    <scope>NUCLEOTIDE SEQUENCE [LARGE SCALE GENOMIC DNA]</scope>
    <source>
        <strain evidence="12">cv. Hale</strain>
    </source>
</reference>
<feature type="transmembrane region" description="Helical" evidence="10">
    <location>
        <begin position="525"/>
        <end position="543"/>
    </location>
</feature>
<dbReference type="PANTHER" id="PTHR38937:SF2">
    <property type="entry name" value="MEMBRANE PROTEIN OF ER BODY-LIKE PROTEIN ISOFORM X1"/>
    <property type="match status" value="1"/>
</dbReference>
<accession>B9T3C2</accession>
<dbReference type="InParanoid" id="B9T3C2"/>
<dbReference type="InterPro" id="IPR052843">
    <property type="entry name" value="ER_body_metal_sequester"/>
</dbReference>
<feature type="transmembrane region" description="Helical" evidence="10">
    <location>
        <begin position="377"/>
        <end position="397"/>
    </location>
</feature>
<feature type="transmembrane region" description="Helical" evidence="10">
    <location>
        <begin position="493"/>
        <end position="513"/>
    </location>
</feature>
<dbReference type="GO" id="GO:0005774">
    <property type="term" value="C:vacuolar membrane"/>
    <property type="evidence" value="ECO:0007669"/>
    <property type="project" value="UniProtKB-SubCell"/>
</dbReference>
<dbReference type="Proteomes" id="UP000008311">
    <property type="component" value="Unassembled WGS sequence"/>
</dbReference>
<dbReference type="GO" id="GO:0030026">
    <property type="term" value="P:intracellular manganese ion homeostasis"/>
    <property type="evidence" value="ECO:0000318"/>
    <property type="project" value="GO_Central"/>
</dbReference>
<evidence type="ECO:0000256" key="7">
    <source>
        <dbReference type="ARBA" id="ARBA00023136"/>
    </source>
</evidence>
<feature type="compositionally biased region" description="Polar residues" evidence="9">
    <location>
        <begin position="31"/>
        <end position="40"/>
    </location>
</feature>
<keyword evidence="7 10" id="KW-0472">Membrane</keyword>
<evidence type="ECO:0000256" key="2">
    <source>
        <dbReference type="ARBA" id="ARBA00007049"/>
    </source>
</evidence>
<feature type="region of interest" description="Disordered" evidence="9">
    <location>
        <begin position="18"/>
        <end position="78"/>
    </location>
</feature>
<feature type="transmembrane region" description="Helical" evidence="10">
    <location>
        <begin position="457"/>
        <end position="481"/>
    </location>
</feature>
<keyword evidence="3" id="KW-0813">Transport</keyword>
<dbReference type="InterPro" id="IPR008217">
    <property type="entry name" value="Ccc1_fam"/>
</dbReference>